<keyword evidence="8" id="KW-1185">Reference proteome</keyword>
<evidence type="ECO:0000256" key="4">
    <source>
        <dbReference type="ARBA" id="ARBA00023004"/>
    </source>
</evidence>
<dbReference type="PANTHER" id="PTHR43498:SF1">
    <property type="entry name" value="COB--COM HETERODISULFIDE REDUCTASE IRON-SULFUR SUBUNIT A"/>
    <property type="match status" value="1"/>
</dbReference>
<feature type="chain" id="PRO_5013048811" evidence="6">
    <location>
        <begin position="28"/>
        <end position="627"/>
    </location>
</feature>
<feature type="signal peptide" evidence="6">
    <location>
        <begin position="1"/>
        <end position="27"/>
    </location>
</feature>
<dbReference type="AlphaFoldDB" id="A0A1W2CL75"/>
<dbReference type="STRING" id="475255.SAMN04488101_10440"/>
<dbReference type="SUPFAM" id="SSF51905">
    <property type="entry name" value="FAD/NAD(P)-binding domain"/>
    <property type="match status" value="1"/>
</dbReference>
<accession>A0A1W2CL75</accession>
<dbReference type="InterPro" id="IPR039650">
    <property type="entry name" value="HdrA-like"/>
</dbReference>
<proteinExistence type="predicted"/>
<keyword evidence="2" id="KW-0479">Metal-binding</keyword>
<keyword evidence="1" id="KW-0004">4Fe-4S</keyword>
<organism evidence="7 8">
    <name type="scientific">Pedobacter nyackensis</name>
    <dbReference type="NCBI Taxonomy" id="475255"/>
    <lineage>
        <taxon>Bacteria</taxon>
        <taxon>Pseudomonadati</taxon>
        <taxon>Bacteroidota</taxon>
        <taxon>Sphingobacteriia</taxon>
        <taxon>Sphingobacteriales</taxon>
        <taxon>Sphingobacteriaceae</taxon>
        <taxon>Pedobacter</taxon>
    </lineage>
</organism>
<reference evidence="7 8" key="1">
    <citation type="submission" date="2017-04" db="EMBL/GenBank/DDBJ databases">
        <authorList>
            <person name="Afonso C.L."/>
            <person name="Miller P.J."/>
            <person name="Scott M.A."/>
            <person name="Spackman E."/>
            <person name="Goraichik I."/>
            <person name="Dimitrov K.M."/>
            <person name="Suarez D.L."/>
            <person name="Swayne D.E."/>
        </authorList>
    </citation>
    <scope>NUCLEOTIDE SEQUENCE [LARGE SCALE GENOMIC DNA]</scope>
    <source>
        <strain evidence="7 8">DSM 19625</strain>
    </source>
</reference>
<evidence type="ECO:0000313" key="7">
    <source>
        <dbReference type="EMBL" id="SMC85997.1"/>
    </source>
</evidence>
<dbReference type="Proteomes" id="UP000192678">
    <property type="component" value="Unassembled WGS sequence"/>
</dbReference>
<protein>
    <submittedName>
        <fullName evidence="7">FAD dependent oxidoreductase</fullName>
    </submittedName>
</protein>
<dbReference type="PANTHER" id="PTHR43498">
    <property type="entry name" value="FERREDOXIN:COB-COM HETERODISULFIDE REDUCTASE SUBUNIT A"/>
    <property type="match status" value="1"/>
</dbReference>
<evidence type="ECO:0000256" key="5">
    <source>
        <dbReference type="ARBA" id="ARBA00023014"/>
    </source>
</evidence>
<keyword evidence="4" id="KW-0408">Iron</keyword>
<dbReference type="RefSeq" id="WP_084289161.1">
    <property type="nucleotide sequence ID" value="NZ_FWYB01000004.1"/>
</dbReference>
<evidence type="ECO:0000313" key="8">
    <source>
        <dbReference type="Proteomes" id="UP000192678"/>
    </source>
</evidence>
<evidence type="ECO:0000256" key="3">
    <source>
        <dbReference type="ARBA" id="ARBA00023002"/>
    </source>
</evidence>
<evidence type="ECO:0000256" key="1">
    <source>
        <dbReference type="ARBA" id="ARBA00022485"/>
    </source>
</evidence>
<dbReference type="Gene3D" id="3.50.50.60">
    <property type="entry name" value="FAD/NAD(P)-binding domain"/>
    <property type="match status" value="1"/>
</dbReference>
<dbReference type="GO" id="GO:0046872">
    <property type="term" value="F:metal ion binding"/>
    <property type="evidence" value="ECO:0007669"/>
    <property type="project" value="UniProtKB-KW"/>
</dbReference>
<gene>
    <name evidence="7" type="ORF">SAMN04488101_10440</name>
</gene>
<name>A0A1W2CL75_9SPHI</name>
<dbReference type="OrthoDB" id="615715at2"/>
<dbReference type="InterPro" id="IPR036188">
    <property type="entry name" value="FAD/NAD-bd_sf"/>
</dbReference>
<sequence length="627" mass="69551">MIAFYLKNYFFNALLLVSLVSALPAESKEYHTQLLVVGGGASGTTAAIQASRMGVKTLVIEETEWLGGMLTSAGVAAIDGNHQMPSGLWGEFRQKLYDYYGGPKAVETGWVSNTLFEPSVGNRKLKELAQNPNLTIWYKAEWKNITRNGTKWTVETYVKGKRTLVTADLIIDATELGDVMGFLKIPYRIGMDSRFDTGESFAPEKANNIIQDLTYVVVLKDFGKNADKTIAKPAGYDPKVFECCCDVTDPSADASHKRSIDCNQMITYGKLPNNKYMINWPKCGNDIYLNIIELSKKDREAALKEAKLHSLRFIYHLQAKLGFKHLGIADDEFPTADRLPMIAYHREARRLDGKVTLTVNDITAPYQQKTSLYRTGIAIGDYPIDHHHLKNPEAPQIDFINIKVPAYNIPLGALVPKNADGIIVAEKSVSVTNIVAGASRLQPVVLTIGQAAGALAAVAIKNNQQPAQVNIRQVQMALLESKAYLMPFIDVKPEDKDFVVMQKIGATGILKGTGIPYKWANQTWFYPEQPVNEYTLIEGFKSFYPVMTDLFPSGKLVNAAFAAKLFSSVSKKDINLSAVSQVINERIARQNVGEETVLSRRILSVLIDHFLNPFAQEIDFNGSPKLK</sequence>
<dbReference type="GO" id="GO:0016491">
    <property type="term" value="F:oxidoreductase activity"/>
    <property type="evidence" value="ECO:0007669"/>
    <property type="project" value="UniProtKB-KW"/>
</dbReference>
<evidence type="ECO:0000256" key="2">
    <source>
        <dbReference type="ARBA" id="ARBA00022723"/>
    </source>
</evidence>
<dbReference type="EMBL" id="FWYB01000004">
    <property type="protein sequence ID" value="SMC85997.1"/>
    <property type="molecule type" value="Genomic_DNA"/>
</dbReference>
<keyword evidence="3" id="KW-0560">Oxidoreductase</keyword>
<keyword evidence="6" id="KW-0732">Signal</keyword>
<dbReference type="GO" id="GO:0051539">
    <property type="term" value="F:4 iron, 4 sulfur cluster binding"/>
    <property type="evidence" value="ECO:0007669"/>
    <property type="project" value="UniProtKB-KW"/>
</dbReference>
<evidence type="ECO:0000256" key="6">
    <source>
        <dbReference type="SAM" id="SignalP"/>
    </source>
</evidence>
<dbReference type="Pfam" id="PF12831">
    <property type="entry name" value="FAD_oxidored"/>
    <property type="match status" value="1"/>
</dbReference>
<keyword evidence="5" id="KW-0411">Iron-sulfur</keyword>